<dbReference type="InterPro" id="IPR000835">
    <property type="entry name" value="HTH_MarR-typ"/>
</dbReference>
<sequence>MARAPLKSPVPLVDGQQDPLALDHFVPYRVSVLSNIISRSVAQLYASQFELTIPEWRVMVVLGQEEAIGETMCANSVAMRTAMDKVQVSRAVSRMLQAGLIDRAIDRDDRRRSVLRLTEKGHQVYAEIVPAALKYEAELLATLSDEQRDSLNNLISVLTTAARDLESAVLGRRARAVVRDEE</sequence>
<dbReference type="PROSITE" id="PS50995">
    <property type="entry name" value="HTH_MARR_2"/>
    <property type="match status" value="1"/>
</dbReference>
<dbReference type="PANTHER" id="PTHR42756:SF1">
    <property type="entry name" value="TRANSCRIPTIONAL REPRESSOR OF EMRAB OPERON"/>
    <property type="match status" value="1"/>
</dbReference>
<dbReference type="Proteomes" id="UP000185678">
    <property type="component" value="Unassembled WGS sequence"/>
</dbReference>
<dbReference type="PROSITE" id="PS01117">
    <property type="entry name" value="HTH_MARR_1"/>
    <property type="match status" value="1"/>
</dbReference>
<name>A0A1N7IL16_9PROT</name>
<evidence type="ECO:0000256" key="1">
    <source>
        <dbReference type="ARBA" id="ARBA00023015"/>
    </source>
</evidence>
<dbReference type="InterPro" id="IPR036388">
    <property type="entry name" value="WH-like_DNA-bd_sf"/>
</dbReference>
<keyword evidence="1" id="KW-0805">Transcription regulation</keyword>
<dbReference type="AlphaFoldDB" id="A0A1N7IL16"/>
<evidence type="ECO:0000256" key="2">
    <source>
        <dbReference type="ARBA" id="ARBA00023125"/>
    </source>
</evidence>
<evidence type="ECO:0000313" key="6">
    <source>
        <dbReference type="Proteomes" id="UP000185678"/>
    </source>
</evidence>
<dbReference type="STRING" id="80876.SAMN05421779_101301"/>
<dbReference type="Gene3D" id="1.10.10.10">
    <property type="entry name" value="Winged helix-like DNA-binding domain superfamily/Winged helix DNA-binding domain"/>
    <property type="match status" value="1"/>
</dbReference>
<reference evidence="5 6" key="1">
    <citation type="submission" date="2017-01" db="EMBL/GenBank/DDBJ databases">
        <authorList>
            <person name="Mah S.A."/>
            <person name="Swanson W.J."/>
            <person name="Moy G.W."/>
            <person name="Vacquier V.D."/>
        </authorList>
    </citation>
    <scope>NUCLEOTIDE SEQUENCE [LARGE SCALE GENOMIC DNA]</scope>
    <source>
        <strain evidence="5 6">DSM 11589</strain>
    </source>
</reference>
<dbReference type="PRINTS" id="PR00598">
    <property type="entry name" value="HTHMARR"/>
</dbReference>
<dbReference type="SUPFAM" id="SSF46785">
    <property type="entry name" value="Winged helix' DNA-binding domain"/>
    <property type="match status" value="1"/>
</dbReference>
<organism evidence="5 6">
    <name type="scientific">Insolitispirillum peregrinum</name>
    <dbReference type="NCBI Taxonomy" id="80876"/>
    <lineage>
        <taxon>Bacteria</taxon>
        <taxon>Pseudomonadati</taxon>
        <taxon>Pseudomonadota</taxon>
        <taxon>Alphaproteobacteria</taxon>
        <taxon>Rhodospirillales</taxon>
        <taxon>Novispirillaceae</taxon>
        <taxon>Insolitispirillum</taxon>
    </lineage>
</organism>
<dbReference type="Pfam" id="PF12802">
    <property type="entry name" value="MarR_2"/>
    <property type="match status" value="1"/>
</dbReference>
<dbReference type="EMBL" id="FTOA01000001">
    <property type="protein sequence ID" value="SIS37775.1"/>
    <property type="molecule type" value="Genomic_DNA"/>
</dbReference>
<protein>
    <submittedName>
        <fullName evidence="5">DNA-binding transcriptional regulator, MarR family</fullName>
    </submittedName>
</protein>
<feature type="domain" description="HTH marR-type" evidence="4">
    <location>
        <begin position="1"/>
        <end position="160"/>
    </location>
</feature>
<dbReference type="PANTHER" id="PTHR42756">
    <property type="entry name" value="TRANSCRIPTIONAL REGULATOR, MARR"/>
    <property type="match status" value="1"/>
</dbReference>
<dbReference type="SMART" id="SM00347">
    <property type="entry name" value="HTH_MARR"/>
    <property type="match status" value="1"/>
</dbReference>
<dbReference type="GO" id="GO:0003700">
    <property type="term" value="F:DNA-binding transcription factor activity"/>
    <property type="evidence" value="ECO:0007669"/>
    <property type="project" value="InterPro"/>
</dbReference>
<accession>A0A1N7IL16</accession>
<keyword evidence="6" id="KW-1185">Reference proteome</keyword>
<dbReference type="RefSeq" id="WP_076398274.1">
    <property type="nucleotide sequence ID" value="NZ_FTOA01000001.1"/>
</dbReference>
<keyword evidence="2 5" id="KW-0238">DNA-binding</keyword>
<evidence type="ECO:0000256" key="3">
    <source>
        <dbReference type="ARBA" id="ARBA00023163"/>
    </source>
</evidence>
<dbReference type="OrthoDB" id="8906692at2"/>
<evidence type="ECO:0000259" key="4">
    <source>
        <dbReference type="PROSITE" id="PS50995"/>
    </source>
</evidence>
<gene>
    <name evidence="5" type="ORF">SAMN05421779_101301</name>
</gene>
<dbReference type="InterPro" id="IPR023187">
    <property type="entry name" value="Tscrpt_reg_MarR-type_CS"/>
</dbReference>
<dbReference type="InterPro" id="IPR036390">
    <property type="entry name" value="WH_DNA-bd_sf"/>
</dbReference>
<dbReference type="GO" id="GO:0003677">
    <property type="term" value="F:DNA binding"/>
    <property type="evidence" value="ECO:0007669"/>
    <property type="project" value="UniProtKB-KW"/>
</dbReference>
<evidence type="ECO:0000313" key="5">
    <source>
        <dbReference type="EMBL" id="SIS37775.1"/>
    </source>
</evidence>
<keyword evidence="3" id="KW-0804">Transcription</keyword>
<proteinExistence type="predicted"/>